<gene>
    <name evidence="3" type="primary">LOC113147315</name>
</gene>
<organism evidence="2 3">
    <name type="scientific">Cyclospora cayetanensis</name>
    <dbReference type="NCBI Taxonomy" id="88456"/>
    <lineage>
        <taxon>Eukaryota</taxon>
        <taxon>Sar</taxon>
        <taxon>Alveolata</taxon>
        <taxon>Apicomplexa</taxon>
        <taxon>Conoidasida</taxon>
        <taxon>Coccidia</taxon>
        <taxon>Eucoccidiorida</taxon>
        <taxon>Eimeriorina</taxon>
        <taxon>Eimeriidae</taxon>
        <taxon>Cyclospora</taxon>
    </lineage>
</organism>
<keyword evidence="2" id="KW-1185">Reference proteome</keyword>
<dbReference type="OrthoDB" id="349409at2759"/>
<evidence type="ECO:0000313" key="3">
    <source>
        <dbReference type="RefSeq" id="XP_026193258.1"/>
    </source>
</evidence>
<dbReference type="GeneID" id="113147315"/>
<accession>A0A6P6RZG0</accession>
<dbReference type="Proteomes" id="UP000515125">
    <property type="component" value="Unplaced"/>
</dbReference>
<protein>
    <submittedName>
        <fullName evidence="3">Antifreeze protein Maxi-like</fullName>
    </submittedName>
</protein>
<evidence type="ECO:0000256" key="1">
    <source>
        <dbReference type="SAM" id="MobiDB-lite"/>
    </source>
</evidence>
<proteinExistence type="predicted"/>
<reference evidence="3" key="1">
    <citation type="submission" date="2025-08" db="UniProtKB">
        <authorList>
            <consortium name="RefSeq"/>
        </authorList>
    </citation>
    <scope>IDENTIFICATION</scope>
</reference>
<feature type="compositionally biased region" description="Low complexity" evidence="1">
    <location>
        <begin position="81"/>
        <end position="100"/>
    </location>
</feature>
<feature type="region of interest" description="Disordered" evidence="1">
    <location>
        <begin position="78"/>
        <end position="110"/>
    </location>
</feature>
<evidence type="ECO:0000313" key="2">
    <source>
        <dbReference type="Proteomes" id="UP000515125"/>
    </source>
</evidence>
<dbReference type="RefSeq" id="XP_026193258.1">
    <property type="nucleotide sequence ID" value="XM_026337473.1"/>
</dbReference>
<sequence length="279" mass="27878">METQFPSIGRRLPVAARPVKIAVTVADSKDLLPKAPPVVRKWAVPSPGSSTVCRPSLAVAASFPPVSTAAHLPQSLKDGNAASSSAAAAPTVTMTTAAPSGSRSAETSPGAAAGGAAAAAAAAVPLTTSSTVSLTVLAPSGAPSGVKGISPVASVASASGVTATSGCEAFFAYPSVLLCLSPCTTPCVSKANVGDDSRSSREFSFLGFSARGISVSLYVDSEEQQKRYAAQARAALGKLKLPKEGRGAVQFAPHLEYTVACSRTACMRKTASFAGCSSS</sequence>
<dbReference type="AlphaFoldDB" id="A0A6P6RZG0"/>
<name>A0A6P6RZG0_9EIME</name>